<protein>
    <submittedName>
        <fullName evidence="1">Uncharacterized protein</fullName>
    </submittedName>
</protein>
<dbReference type="Proteomes" id="UP001438707">
    <property type="component" value="Unassembled WGS sequence"/>
</dbReference>
<evidence type="ECO:0000313" key="2">
    <source>
        <dbReference type="Proteomes" id="UP001438707"/>
    </source>
</evidence>
<keyword evidence="2" id="KW-1185">Reference proteome</keyword>
<proteinExistence type="predicted"/>
<name>A0AAW1QU96_9CHLO</name>
<comment type="caution">
    <text evidence="1">The sequence shown here is derived from an EMBL/GenBank/DDBJ whole genome shotgun (WGS) entry which is preliminary data.</text>
</comment>
<evidence type="ECO:0000313" key="1">
    <source>
        <dbReference type="EMBL" id="KAK9825086.1"/>
    </source>
</evidence>
<dbReference type="EMBL" id="JALJOS010000026">
    <property type="protein sequence ID" value="KAK9825086.1"/>
    <property type="molecule type" value="Genomic_DNA"/>
</dbReference>
<reference evidence="1 2" key="1">
    <citation type="journal article" date="2024" name="Nat. Commun.">
        <title>Phylogenomics reveals the evolutionary origins of lichenization in chlorophyte algae.</title>
        <authorList>
            <person name="Puginier C."/>
            <person name="Libourel C."/>
            <person name="Otte J."/>
            <person name="Skaloud P."/>
            <person name="Haon M."/>
            <person name="Grisel S."/>
            <person name="Petersen M."/>
            <person name="Berrin J.G."/>
            <person name="Delaux P.M."/>
            <person name="Dal Grande F."/>
            <person name="Keller J."/>
        </authorList>
    </citation>
    <scope>NUCLEOTIDE SEQUENCE [LARGE SCALE GENOMIC DNA]</scope>
    <source>
        <strain evidence="1 2">SAG 2145</strain>
    </source>
</reference>
<dbReference type="AlphaFoldDB" id="A0AAW1QU96"/>
<sequence length="114" mass="13123">MIKTVISDKANCTASDVRDIGGENTMQVYIFLRRIWWQTAPLVETMYASHPILCMQFFERFWNDRTWDRWAACVRSFHAEVTAMQQALDVPLGSSANMVSPQLVLARILEPVQT</sequence>
<accession>A0AAW1QU96</accession>
<organism evidence="1 2">
    <name type="scientific">Apatococcus lobatus</name>
    <dbReference type="NCBI Taxonomy" id="904363"/>
    <lineage>
        <taxon>Eukaryota</taxon>
        <taxon>Viridiplantae</taxon>
        <taxon>Chlorophyta</taxon>
        <taxon>core chlorophytes</taxon>
        <taxon>Trebouxiophyceae</taxon>
        <taxon>Chlorellales</taxon>
        <taxon>Chlorellaceae</taxon>
        <taxon>Apatococcus</taxon>
    </lineage>
</organism>
<gene>
    <name evidence="1" type="ORF">WJX74_007242</name>
</gene>